<reference evidence="3" key="1">
    <citation type="submission" date="2019-11" db="UniProtKB">
        <authorList>
            <consortium name="WormBaseParasite"/>
        </authorList>
    </citation>
    <scope>IDENTIFICATION</scope>
</reference>
<feature type="transmembrane region" description="Helical" evidence="2">
    <location>
        <begin position="63"/>
        <end position="86"/>
    </location>
</feature>
<keyword evidence="2" id="KW-0812">Transmembrane</keyword>
<dbReference type="AlphaFoldDB" id="A0A5K3ER31"/>
<protein>
    <submittedName>
        <fullName evidence="3">Uncharacterized protein</fullName>
    </submittedName>
</protein>
<keyword evidence="2" id="KW-0472">Membrane</keyword>
<sequence length="92" mass="10363">MEKTSTTEPHVGRRPFKSTTLEYPSPNRKKTGTTEQAPLTNHKPEPHIKRLPSDSTTLATPPIIYHTSVVSFSGWLLIFLTCHWNAEGHRIG</sequence>
<keyword evidence="2" id="KW-1133">Transmembrane helix</keyword>
<evidence type="ECO:0000313" key="3">
    <source>
        <dbReference type="WBParaSite" id="MCU_002378-RA"/>
    </source>
</evidence>
<proteinExistence type="predicted"/>
<organism evidence="3">
    <name type="scientific">Mesocestoides corti</name>
    <name type="common">Flatworm</name>
    <dbReference type="NCBI Taxonomy" id="53468"/>
    <lineage>
        <taxon>Eukaryota</taxon>
        <taxon>Metazoa</taxon>
        <taxon>Spiralia</taxon>
        <taxon>Lophotrochozoa</taxon>
        <taxon>Platyhelminthes</taxon>
        <taxon>Cestoda</taxon>
        <taxon>Eucestoda</taxon>
        <taxon>Cyclophyllidea</taxon>
        <taxon>Mesocestoididae</taxon>
        <taxon>Mesocestoides</taxon>
    </lineage>
</organism>
<feature type="region of interest" description="Disordered" evidence="1">
    <location>
        <begin position="1"/>
        <end position="56"/>
    </location>
</feature>
<evidence type="ECO:0000256" key="2">
    <source>
        <dbReference type="SAM" id="Phobius"/>
    </source>
</evidence>
<accession>A0A5K3ER31</accession>
<name>A0A5K3ER31_MESCO</name>
<evidence type="ECO:0000256" key="1">
    <source>
        <dbReference type="SAM" id="MobiDB-lite"/>
    </source>
</evidence>
<feature type="compositionally biased region" description="Basic and acidic residues" evidence="1">
    <location>
        <begin position="42"/>
        <end position="52"/>
    </location>
</feature>
<dbReference type="WBParaSite" id="MCU_002378-RA">
    <property type="protein sequence ID" value="MCU_002378-RA"/>
    <property type="gene ID" value="MCU_002378"/>
</dbReference>